<dbReference type="AlphaFoldDB" id="A0A0E9RNK5"/>
<proteinExistence type="predicted"/>
<sequence>MHYSIVQDIFFQKYRAIYFHCVRELSVDCMQQVFPKVRLHQVCVCVSLQKQKRCRIAALSWL</sequence>
<evidence type="ECO:0000313" key="1">
    <source>
        <dbReference type="EMBL" id="JAH30392.1"/>
    </source>
</evidence>
<reference evidence="1" key="1">
    <citation type="submission" date="2014-11" db="EMBL/GenBank/DDBJ databases">
        <authorList>
            <person name="Amaro Gonzalez C."/>
        </authorList>
    </citation>
    <scope>NUCLEOTIDE SEQUENCE</scope>
</reference>
<protein>
    <submittedName>
        <fullName evidence="1">Uncharacterized protein</fullName>
    </submittedName>
</protein>
<dbReference type="EMBL" id="GBXM01078185">
    <property type="protein sequence ID" value="JAH30392.1"/>
    <property type="molecule type" value="Transcribed_RNA"/>
</dbReference>
<reference evidence="1" key="2">
    <citation type="journal article" date="2015" name="Fish Shellfish Immunol.">
        <title>Early steps in the European eel (Anguilla anguilla)-Vibrio vulnificus interaction in the gills: Role of the RtxA13 toxin.</title>
        <authorList>
            <person name="Callol A."/>
            <person name="Pajuelo D."/>
            <person name="Ebbesson L."/>
            <person name="Teles M."/>
            <person name="MacKenzie S."/>
            <person name="Amaro C."/>
        </authorList>
    </citation>
    <scope>NUCLEOTIDE SEQUENCE</scope>
</reference>
<name>A0A0E9RNK5_ANGAN</name>
<organism evidence="1">
    <name type="scientific">Anguilla anguilla</name>
    <name type="common">European freshwater eel</name>
    <name type="synonym">Muraena anguilla</name>
    <dbReference type="NCBI Taxonomy" id="7936"/>
    <lineage>
        <taxon>Eukaryota</taxon>
        <taxon>Metazoa</taxon>
        <taxon>Chordata</taxon>
        <taxon>Craniata</taxon>
        <taxon>Vertebrata</taxon>
        <taxon>Euteleostomi</taxon>
        <taxon>Actinopterygii</taxon>
        <taxon>Neopterygii</taxon>
        <taxon>Teleostei</taxon>
        <taxon>Anguilliformes</taxon>
        <taxon>Anguillidae</taxon>
        <taxon>Anguilla</taxon>
    </lineage>
</organism>
<accession>A0A0E9RNK5</accession>